<evidence type="ECO:0000313" key="1">
    <source>
        <dbReference type="EMBL" id="MBC5694856.1"/>
    </source>
</evidence>
<accession>A0ABR7GKM6</accession>
<dbReference type="RefSeq" id="WP_158576930.1">
    <property type="nucleotide sequence ID" value="NZ_JACOPK010000002.1"/>
</dbReference>
<comment type="caution">
    <text evidence="1">The sequence shown here is derived from an EMBL/GenBank/DDBJ whole genome shotgun (WGS) entry which is preliminary data.</text>
</comment>
<gene>
    <name evidence="1" type="ORF">H8S02_02680</name>
</gene>
<name>A0ABR7GKM6_9FIRM</name>
<dbReference type="Proteomes" id="UP000641741">
    <property type="component" value="Unassembled WGS sequence"/>
</dbReference>
<reference evidence="1 2" key="1">
    <citation type="submission" date="2020-08" db="EMBL/GenBank/DDBJ databases">
        <title>Genome public.</title>
        <authorList>
            <person name="Liu C."/>
            <person name="Sun Q."/>
        </authorList>
    </citation>
    <scope>NUCLEOTIDE SEQUENCE [LARGE SCALE GENOMIC DNA]</scope>
    <source>
        <strain evidence="1 2">M2</strain>
    </source>
</reference>
<sequence length="46" mass="5528">MEEKRFLTIHDASRLWHIEAEELRRRCAEGRIKGAKQVRGIWLIPQ</sequence>
<dbReference type="EMBL" id="JACOPK010000002">
    <property type="protein sequence ID" value="MBC5694856.1"/>
    <property type="molecule type" value="Genomic_DNA"/>
</dbReference>
<evidence type="ECO:0008006" key="3">
    <source>
        <dbReference type="Google" id="ProtNLM"/>
    </source>
</evidence>
<proteinExistence type="predicted"/>
<keyword evidence="2" id="KW-1185">Reference proteome</keyword>
<organism evidence="1 2">
    <name type="scientific">Agathobaculum hominis</name>
    <dbReference type="NCBI Taxonomy" id="2763014"/>
    <lineage>
        <taxon>Bacteria</taxon>
        <taxon>Bacillati</taxon>
        <taxon>Bacillota</taxon>
        <taxon>Clostridia</taxon>
        <taxon>Eubacteriales</taxon>
        <taxon>Butyricicoccaceae</taxon>
        <taxon>Agathobaculum</taxon>
    </lineage>
</organism>
<protein>
    <recommendedName>
        <fullName evidence="3">DNA-binding protein</fullName>
    </recommendedName>
</protein>
<evidence type="ECO:0000313" key="2">
    <source>
        <dbReference type="Proteomes" id="UP000641741"/>
    </source>
</evidence>